<comment type="subcellular location">
    <subcellularLocation>
        <location evidence="1">Cell membrane</location>
        <topology evidence="1">Multi-pass membrane protein</topology>
    </subcellularLocation>
</comment>
<name>A0A1B1YF89_THEST</name>
<evidence type="ECO:0000256" key="4">
    <source>
        <dbReference type="ARBA" id="ARBA00022618"/>
    </source>
</evidence>
<reference evidence="23 24" key="1">
    <citation type="submission" date="2016-02" db="EMBL/GenBank/DDBJ databases">
        <title>Comparison of Clostridium stercorarium subspecies using comparative genomics and transcriptomics.</title>
        <authorList>
            <person name="Schellenberg J."/>
            <person name="Thallinger G."/>
            <person name="Levin D.B."/>
            <person name="Zhang X."/>
            <person name="Alvare G."/>
            <person name="Fristensky B."/>
            <person name="Sparling R."/>
        </authorList>
    </citation>
    <scope>NUCLEOTIDE SEQUENCE [LARGE SCALE GENOMIC DNA]</scope>
    <source>
        <strain evidence="23 24">DSM 2910</strain>
    </source>
</reference>
<evidence type="ECO:0000256" key="13">
    <source>
        <dbReference type="ARBA" id="ARBA00023316"/>
    </source>
</evidence>
<dbReference type="GO" id="GO:0005886">
    <property type="term" value="C:plasma membrane"/>
    <property type="evidence" value="ECO:0007669"/>
    <property type="project" value="UniProtKB-SubCell"/>
</dbReference>
<dbReference type="GO" id="GO:0009252">
    <property type="term" value="P:peptidoglycan biosynthetic process"/>
    <property type="evidence" value="ECO:0007669"/>
    <property type="project" value="UniProtKB-KW"/>
</dbReference>
<proteinExistence type="inferred from homology"/>
<dbReference type="GO" id="GO:0032153">
    <property type="term" value="C:cell division site"/>
    <property type="evidence" value="ECO:0007669"/>
    <property type="project" value="TreeGrafter"/>
</dbReference>
<keyword evidence="5" id="KW-0328">Glycosyltransferase</keyword>
<comment type="similarity">
    <text evidence="16">Belongs to the SEDS family. FtsW subfamily.</text>
</comment>
<protein>
    <recommendedName>
        <fullName evidence="17">Probable peptidoglycan glycosyltransferase FtsW</fullName>
        <ecNumber evidence="19">2.4.99.28</ecNumber>
    </recommendedName>
    <alternativeName>
        <fullName evidence="18">Cell division protein FtsW</fullName>
    </alternativeName>
    <alternativeName>
        <fullName evidence="15">Cell wall polymerase</fullName>
    </alternativeName>
    <alternativeName>
        <fullName evidence="14">Peptidoglycan polymerase</fullName>
    </alternativeName>
</protein>
<evidence type="ECO:0000256" key="9">
    <source>
        <dbReference type="ARBA" id="ARBA00022984"/>
    </source>
</evidence>
<feature type="transmembrane region" description="Helical" evidence="22">
    <location>
        <begin position="74"/>
        <end position="93"/>
    </location>
</feature>
<evidence type="ECO:0000256" key="12">
    <source>
        <dbReference type="ARBA" id="ARBA00023306"/>
    </source>
</evidence>
<dbReference type="GO" id="GO:0008955">
    <property type="term" value="F:peptidoglycan glycosyltransferase activity"/>
    <property type="evidence" value="ECO:0007669"/>
    <property type="project" value="UniProtKB-EC"/>
</dbReference>
<dbReference type="AlphaFoldDB" id="A0A1B1YF89"/>
<keyword evidence="11 22" id="KW-0472">Membrane</keyword>
<evidence type="ECO:0000256" key="7">
    <source>
        <dbReference type="ARBA" id="ARBA00022692"/>
    </source>
</evidence>
<feature type="transmembrane region" description="Helical" evidence="22">
    <location>
        <begin position="186"/>
        <end position="202"/>
    </location>
</feature>
<dbReference type="Proteomes" id="UP000092971">
    <property type="component" value="Chromosome"/>
</dbReference>
<keyword evidence="6" id="KW-0808">Transferase</keyword>
<keyword evidence="8" id="KW-0133">Cell shape</keyword>
<keyword evidence="7 22" id="KW-0812">Transmembrane</keyword>
<keyword evidence="12" id="KW-0131">Cell cycle</keyword>
<comment type="catalytic activity">
    <reaction evidence="20">
        <text>[GlcNAc-(1-&gt;4)-Mur2Ac(oyl-L-Ala-gamma-D-Glu-L-Lys-D-Ala-D-Ala)](n)-di-trans,octa-cis-undecaprenyl diphosphate + beta-D-GlcNAc-(1-&gt;4)-Mur2Ac(oyl-L-Ala-gamma-D-Glu-L-Lys-D-Ala-D-Ala)-di-trans,octa-cis-undecaprenyl diphosphate = [GlcNAc-(1-&gt;4)-Mur2Ac(oyl-L-Ala-gamma-D-Glu-L-Lys-D-Ala-D-Ala)](n+1)-di-trans,octa-cis-undecaprenyl diphosphate + di-trans,octa-cis-undecaprenyl diphosphate + H(+)</text>
        <dbReference type="Rhea" id="RHEA:23708"/>
        <dbReference type="Rhea" id="RHEA-COMP:9602"/>
        <dbReference type="Rhea" id="RHEA-COMP:9603"/>
        <dbReference type="ChEBI" id="CHEBI:15378"/>
        <dbReference type="ChEBI" id="CHEBI:58405"/>
        <dbReference type="ChEBI" id="CHEBI:60033"/>
        <dbReference type="ChEBI" id="CHEBI:78435"/>
        <dbReference type="EC" id="2.4.99.28"/>
    </reaction>
</comment>
<dbReference type="InterPro" id="IPR013437">
    <property type="entry name" value="FtsW"/>
</dbReference>
<keyword evidence="13" id="KW-0961">Cell wall biogenesis/degradation</keyword>
<dbReference type="EC" id="2.4.99.28" evidence="19"/>
<accession>A0A1B1YF89</accession>
<feature type="transmembrane region" description="Helical" evidence="22">
    <location>
        <begin position="162"/>
        <end position="179"/>
    </location>
</feature>
<evidence type="ECO:0000256" key="10">
    <source>
        <dbReference type="ARBA" id="ARBA00022989"/>
    </source>
</evidence>
<dbReference type="InterPro" id="IPR001182">
    <property type="entry name" value="FtsW/RodA"/>
</dbReference>
<dbReference type="OrthoDB" id="9812661at2"/>
<feature type="transmembrane region" description="Helical" evidence="22">
    <location>
        <begin position="105"/>
        <end position="125"/>
    </location>
</feature>
<evidence type="ECO:0000256" key="19">
    <source>
        <dbReference type="ARBA" id="ARBA00044770"/>
    </source>
</evidence>
<dbReference type="GO" id="GO:0008360">
    <property type="term" value="P:regulation of cell shape"/>
    <property type="evidence" value="ECO:0007669"/>
    <property type="project" value="UniProtKB-KW"/>
</dbReference>
<dbReference type="EMBL" id="CP014672">
    <property type="protein sequence ID" value="ANW99426.1"/>
    <property type="molecule type" value="Genomic_DNA"/>
</dbReference>
<evidence type="ECO:0000313" key="23">
    <source>
        <dbReference type="EMBL" id="ANW99426.1"/>
    </source>
</evidence>
<evidence type="ECO:0000256" key="15">
    <source>
        <dbReference type="ARBA" id="ARBA00033270"/>
    </source>
</evidence>
<dbReference type="RefSeq" id="WP_015359822.1">
    <property type="nucleotide sequence ID" value="NZ_CP014672.1"/>
</dbReference>
<evidence type="ECO:0000256" key="14">
    <source>
        <dbReference type="ARBA" id="ARBA00032370"/>
    </source>
</evidence>
<keyword evidence="4" id="KW-0132">Cell division</keyword>
<evidence type="ECO:0000256" key="17">
    <source>
        <dbReference type="ARBA" id="ARBA00041185"/>
    </source>
</evidence>
<dbReference type="GO" id="GO:0015648">
    <property type="term" value="F:lipid-linked peptidoglycan transporter activity"/>
    <property type="evidence" value="ECO:0007669"/>
    <property type="project" value="TreeGrafter"/>
</dbReference>
<dbReference type="GO" id="GO:0051301">
    <property type="term" value="P:cell division"/>
    <property type="evidence" value="ECO:0007669"/>
    <property type="project" value="UniProtKB-KW"/>
</dbReference>
<dbReference type="NCBIfam" id="TIGR02614">
    <property type="entry name" value="ftsW"/>
    <property type="match status" value="1"/>
</dbReference>
<feature type="transmembrane region" description="Helical" evidence="22">
    <location>
        <begin position="262"/>
        <end position="288"/>
    </location>
</feature>
<evidence type="ECO:0000256" key="6">
    <source>
        <dbReference type="ARBA" id="ARBA00022679"/>
    </source>
</evidence>
<evidence type="ECO:0000256" key="18">
    <source>
        <dbReference type="ARBA" id="ARBA00041418"/>
    </source>
</evidence>
<keyword evidence="9" id="KW-0573">Peptidoglycan synthesis</keyword>
<feature type="transmembrane region" description="Helical" evidence="22">
    <location>
        <begin position="337"/>
        <end position="358"/>
    </location>
</feature>
<comment type="function">
    <text evidence="21">Peptidoglycan polymerase that is essential for cell division.</text>
</comment>
<keyword evidence="3" id="KW-1003">Cell membrane</keyword>
<evidence type="ECO:0000256" key="11">
    <source>
        <dbReference type="ARBA" id="ARBA00023136"/>
    </source>
</evidence>
<feature type="transmembrane region" description="Helical" evidence="22">
    <location>
        <begin position="300"/>
        <end position="325"/>
    </location>
</feature>
<evidence type="ECO:0000256" key="3">
    <source>
        <dbReference type="ARBA" id="ARBA00022475"/>
    </source>
</evidence>
<gene>
    <name evidence="23" type="ORF">CSTERTH_10495</name>
</gene>
<evidence type="ECO:0000256" key="22">
    <source>
        <dbReference type="SAM" id="Phobius"/>
    </source>
</evidence>
<feature type="transmembrane region" description="Helical" evidence="22">
    <location>
        <begin position="43"/>
        <end position="62"/>
    </location>
</feature>
<keyword evidence="10 22" id="KW-1133">Transmembrane helix</keyword>
<dbReference type="Pfam" id="PF01098">
    <property type="entry name" value="FTSW_RODA_SPOVE"/>
    <property type="match status" value="1"/>
</dbReference>
<evidence type="ECO:0000256" key="8">
    <source>
        <dbReference type="ARBA" id="ARBA00022960"/>
    </source>
</evidence>
<dbReference type="GO" id="GO:0071555">
    <property type="term" value="P:cell wall organization"/>
    <property type="evidence" value="ECO:0007669"/>
    <property type="project" value="UniProtKB-KW"/>
</dbReference>
<evidence type="ECO:0000256" key="5">
    <source>
        <dbReference type="ARBA" id="ARBA00022676"/>
    </source>
</evidence>
<evidence type="ECO:0000256" key="21">
    <source>
        <dbReference type="ARBA" id="ARBA00049966"/>
    </source>
</evidence>
<feature type="transmembrane region" description="Helical" evidence="22">
    <location>
        <begin position="137"/>
        <end position="156"/>
    </location>
</feature>
<dbReference type="PANTHER" id="PTHR30474:SF2">
    <property type="entry name" value="PEPTIDOGLYCAN GLYCOSYLTRANSFERASE FTSW-RELATED"/>
    <property type="match status" value="1"/>
</dbReference>
<evidence type="ECO:0000256" key="2">
    <source>
        <dbReference type="ARBA" id="ARBA00004752"/>
    </source>
</evidence>
<organism evidence="23 24">
    <name type="scientific">Thermoclostridium stercorarium subsp. thermolacticum DSM 2910</name>
    <dbReference type="NCBI Taxonomy" id="1121336"/>
    <lineage>
        <taxon>Bacteria</taxon>
        <taxon>Bacillati</taxon>
        <taxon>Bacillota</taxon>
        <taxon>Clostridia</taxon>
        <taxon>Eubacteriales</taxon>
        <taxon>Oscillospiraceae</taxon>
        <taxon>Thermoclostridium</taxon>
    </lineage>
</organism>
<dbReference type="PANTHER" id="PTHR30474">
    <property type="entry name" value="CELL CYCLE PROTEIN"/>
    <property type="match status" value="1"/>
</dbReference>
<evidence type="ECO:0000256" key="16">
    <source>
        <dbReference type="ARBA" id="ARBA00038053"/>
    </source>
</evidence>
<sequence>MKRRDFDFWIFVTVLLLLALGISMVYSASSYYASRKFGNKEYYLVRQLIWATIGIVAMLLVSRIDYRRIAQFSPIMMLVSIVLLILVRIPGIGSNINGAWRWFNFGPFSFQPSEMAKLSIILFYSFSLSKKADELQYFWKGLVPYLLVVGIVDALLMLQPHFSATILVTGVAVIILFTAGAKIWHFILLAIPVIPLGIYFVLTEEYRLKRLLTFLDPFEDPTDTGFQIVNSLYAIGSGGIFGKGIGQSVQKHLYIPEPHTDFIFSIAAEELGFIGATTILLLFLVLIWRGIRVAMHAPDTLGSLISVGLTSLIALQVIVNVAVVTSSMPVTGMPLPFFTYGGSSLAFLLVGIGILLNISRHCNDKYRLKREKY</sequence>
<comment type="pathway">
    <text evidence="2">Cell wall biogenesis; peptidoglycan biosynthesis.</text>
</comment>
<evidence type="ECO:0000313" key="24">
    <source>
        <dbReference type="Proteomes" id="UP000092971"/>
    </source>
</evidence>
<evidence type="ECO:0000256" key="1">
    <source>
        <dbReference type="ARBA" id="ARBA00004651"/>
    </source>
</evidence>
<evidence type="ECO:0000256" key="20">
    <source>
        <dbReference type="ARBA" id="ARBA00049902"/>
    </source>
</evidence>